<protein>
    <submittedName>
        <fullName evidence="2">Uncharacterized protein</fullName>
    </submittedName>
</protein>
<evidence type="ECO:0000256" key="1">
    <source>
        <dbReference type="SAM" id="MobiDB-lite"/>
    </source>
</evidence>
<feature type="compositionally biased region" description="Polar residues" evidence="1">
    <location>
        <begin position="1"/>
        <end position="17"/>
    </location>
</feature>
<dbReference type="AlphaFoldDB" id="A0A0F9SGL2"/>
<name>A0A0F9SGL2_9ZZZZ</name>
<feature type="region of interest" description="Disordered" evidence="1">
    <location>
        <begin position="1"/>
        <end position="23"/>
    </location>
</feature>
<dbReference type="EMBL" id="LAZR01000460">
    <property type="protein sequence ID" value="KKN68030.1"/>
    <property type="molecule type" value="Genomic_DNA"/>
</dbReference>
<organism evidence="2">
    <name type="scientific">marine sediment metagenome</name>
    <dbReference type="NCBI Taxonomy" id="412755"/>
    <lineage>
        <taxon>unclassified sequences</taxon>
        <taxon>metagenomes</taxon>
        <taxon>ecological metagenomes</taxon>
    </lineage>
</organism>
<sequence length="59" mass="6516">MSQGQKVTLANKMTNGSGDEHPLASSLRKLYRKGVRRVEFDDKGVAKLELISTEVVRGL</sequence>
<reference evidence="2" key="1">
    <citation type="journal article" date="2015" name="Nature">
        <title>Complex archaea that bridge the gap between prokaryotes and eukaryotes.</title>
        <authorList>
            <person name="Spang A."/>
            <person name="Saw J.H."/>
            <person name="Jorgensen S.L."/>
            <person name="Zaremba-Niedzwiedzka K."/>
            <person name="Martijn J."/>
            <person name="Lind A.E."/>
            <person name="van Eijk R."/>
            <person name="Schleper C."/>
            <person name="Guy L."/>
            <person name="Ettema T.J."/>
        </authorList>
    </citation>
    <scope>NUCLEOTIDE SEQUENCE</scope>
</reference>
<accession>A0A0F9SGL2</accession>
<comment type="caution">
    <text evidence="2">The sequence shown here is derived from an EMBL/GenBank/DDBJ whole genome shotgun (WGS) entry which is preliminary data.</text>
</comment>
<gene>
    <name evidence="2" type="ORF">LCGC14_0455860</name>
</gene>
<evidence type="ECO:0000313" key="2">
    <source>
        <dbReference type="EMBL" id="KKN68030.1"/>
    </source>
</evidence>
<proteinExistence type="predicted"/>